<keyword evidence="1" id="KW-0732">Signal</keyword>
<dbReference type="RefSeq" id="WP_321394736.1">
    <property type="nucleotide sequence ID" value="NZ_CP139487.1"/>
</dbReference>
<accession>A0AAX4HNX4</accession>
<evidence type="ECO:0000256" key="1">
    <source>
        <dbReference type="SAM" id="SignalP"/>
    </source>
</evidence>
<evidence type="ECO:0000313" key="2">
    <source>
        <dbReference type="EMBL" id="WPU64954.1"/>
    </source>
</evidence>
<feature type="signal peptide" evidence="1">
    <location>
        <begin position="1"/>
        <end position="20"/>
    </location>
</feature>
<name>A0AAX4HNX4_9BACT</name>
<sequence length="168" mass="18935">MKYGLFCVLTLCLIFGAYQAAQNKIESPLAISSLKLGMDLEQLEEAFGTPSAQSRNQLTYILNDGSELFITLRDDVVSSAKVKFHRTIKIQDPEMKKLTLVQMDSHNLDNNPSWFFAGNPAEGLIYKITNEGTIESLTWVPPFTYGTNRPKQVQALLRDFQTQKLSNL</sequence>
<organism evidence="2 3">
    <name type="scientific">Peredibacter starrii</name>
    <dbReference type="NCBI Taxonomy" id="28202"/>
    <lineage>
        <taxon>Bacteria</taxon>
        <taxon>Pseudomonadati</taxon>
        <taxon>Bdellovibrionota</taxon>
        <taxon>Bacteriovoracia</taxon>
        <taxon>Bacteriovoracales</taxon>
        <taxon>Bacteriovoracaceae</taxon>
        <taxon>Peredibacter</taxon>
    </lineage>
</organism>
<protein>
    <submittedName>
        <fullName evidence="2">Uncharacterized protein</fullName>
    </submittedName>
</protein>
<dbReference type="Proteomes" id="UP001324634">
    <property type="component" value="Chromosome"/>
</dbReference>
<feature type="chain" id="PRO_5043511714" evidence="1">
    <location>
        <begin position="21"/>
        <end position="168"/>
    </location>
</feature>
<reference evidence="2 3" key="1">
    <citation type="submission" date="2023-11" db="EMBL/GenBank/DDBJ databases">
        <title>Peredibacter starrii A3.12.</title>
        <authorList>
            <person name="Mitchell R.J."/>
        </authorList>
    </citation>
    <scope>NUCLEOTIDE SEQUENCE [LARGE SCALE GENOMIC DNA]</scope>
    <source>
        <strain evidence="2 3">A3.12</strain>
    </source>
</reference>
<dbReference type="KEGG" id="psti:SOO65_19860"/>
<evidence type="ECO:0000313" key="3">
    <source>
        <dbReference type="Proteomes" id="UP001324634"/>
    </source>
</evidence>
<gene>
    <name evidence="2" type="ORF">SOO65_19860</name>
</gene>
<dbReference type="EMBL" id="CP139487">
    <property type="protein sequence ID" value="WPU64954.1"/>
    <property type="molecule type" value="Genomic_DNA"/>
</dbReference>
<proteinExistence type="predicted"/>
<dbReference type="AlphaFoldDB" id="A0AAX4HNX4"/>
<keyword evidence="3" id="KW-1185">Reference proteome</keyword>